<dbReference type="SMART" id="SM00240">
    <property type="entry name" value="FHA"/>
    <property type="match status" value="1"/>
</dbReference>
<keyword evidence="5" id="KW-1185">Reference proteome</keyword>
<evidence type="ECO:0000256" key="2">
    <source>
        <dbReference type="SAM" id="MobiDB-lite"/>
    </source>
</evidence>
<dbReference type="Pfam" id="PF12401">
    <property type="entry name" value="FhaA_N"/>
    <property type="match status" value="1"/>
</dbReference>
<dbReference type="InterPro" id="IPR008984">
    <property type="entry name" value="SMAD_FHA_dom_sf"/>
</dbReference>
<feature type="compositionally biased region" description="Basic and acidic residues" evidence="2">
    <location>
        <begin position="121"/>
        <end position="161"/>
    </location>
</feature>
<feature type="compositionally biased region" description="Basic and acidic residues" evidence="2">
    <location>
        <begin position="175"/>
        <end position="186"/>
    </location>
</feature>
<protein>
    <submittedName>
        <fullName evidence="4">FHA domain-containing protein</fullName>
    </submittedName>
</protein>
<dbReference type="Gene3D" id="3.30.2320.60">
    <property type="entry name" value="FhaA, phosphopeptide-binding domain (DUF3662)"/>
    <property type="match status" value="1"/>
</dbReference>
<dbReference type="InterPro" id="IPR050923">
    <property type="entry name" value="Cell_Proc_Reg/RNA_Proc"/>
</dbReference>
<gene>
    <name evidence="4" type="ORF">SAMN05421879_1305</name>
</gene>
<proteinExistence type="predicted"/>
<dbReference type="Proteomes" id="UP000219688">
    <property type="component" value="Unassembled WGS sequence"/>
</dbReference>
<evidence type="ECO:0000256" key="1">
    <source>
        <dbReference type="ARBA" id="ARBA00022553"/>
    </source>
</evidence>
<dbReference type="Gene3D" id="2.60.200.20">
    <property type="match status" value="1"/>
</dbReference>
<dbReference type="InterPro" id="IPR022128">
    <property type="entry name" value="FhaA_N"/>
</dbReference>
<dbReference type="InterPro" id="IPR042287">
    <property type="entry name" value="FhaA_N_sf"/>
</dbReference>
<dbReference type="SUPFAM" id="SSF49879">
    <property type="entry name" value="SMAD/FHA domain"/>
    <property type="match status" value="1"/>
</dbReference>
<evidence type="ECO:0000313" key="5">
    <source>
        <dbReference type="Proteomes" id="UP000219688"/>
    </source>
</evidence>
<dbReference type="PROSITE" id="PS50006">
    <property type="entry name" value="FHA_DOMAIN"/>
    <property type="match status" value="1"/>
</dbReference>
<keyword evidence="1" id="KW-0597">Phosphoprotein</keyword>
<feature type="region of interest" description="Disordered" evidence="2">
    <location>
        <begin position="121"/>
        <end position="206"/>
    </location>
</feature>
<dbReference type="RefSeq" id="WP_097189416.1">
    <property type="nucleotide sequence ID" value="NZ_OBQK01000030.1"/>
</dbReference>
<dbReference type="PANTHER" id="PTHR23308">
    <property type="entry name" value="NUCLEAR INHIBITOR OF PROTEIN PHOSPHATASE-1"/>
    <property type="match status" value="1"/>
</dbReference>
<evidence type="ECO:0000313" key="4">
    <source>
        <dbReference type="EMBL" id="SOC58337.1"/>
    </source>
</evidence>
<organism evidence="4 5">
    <name type="scientific">Ornithinimicrobium cerasi</name>
    <dbReference type="NCBI Taxonomy" id="2248773"/>
    <lineage>
        <taxon>Bacteria</taxon>
        <taxon>Bacillati</taxon>
        <taxon>Actinomycetota</taxon>
        <taxon>Actinomycetes</taxon>
        <taxon>Micrococcales</taxon>
        <taxon>Ornithinimicrobiaceae</taxon>
        <taxon>Ornithinimicrobium</taxon>
    </lineage>
</organism>
<reference evidence="5" key="1">
    <citation type="submission" date="2017-08" db="EMBL/GenBank/DDBJ databases">
        <authorList>
            <person name="Varghese N."/>
            <person name="Submissions S."/>
        </authorList>
    </citation>
    <scope>NUCLEOTIDE SEQUENCE [LARGE SCALE GENOMIC DNA]</scope>
    <source>
        <strain evidence="5">USBA17B2</strain>
    </source>
</reference>
<dbReference type="InterPro" id="IPR000253">
    <property type="entry name" value="FHA_dom"/>
</dbReference>
<dbReference type="AlphaFoldDB" id="A0A285VWS2"/>
<sequence length="294" mass="32534">MGVFDKFERGLERAVKQPFARVFKAEVQPVEIASAMRKSMDDRAAVLGPGRTMVPNVFTIELADTDYERLDSYSRALTDELVAAAEDHADAQRYVAPGPFEVRLVSGEDLETGIFRVRPAAKDGRSGRGGAREYARATPRNERNERHERDEQRPPEDDPHAAYRPPVDEASAAARGERRPQTREFSPDPAPSRARGRSPRPVLEVEGRSVPLSAAVTVLGRDSSADLPVDDPGVSRRHAELRISHDGPHLQVVLRDLGSTNGTYLNGEQVGSEELRTGDRITIGRTHLTFRLEN</sequence>
<evidence type="ECO:0000259" key="3">
    <source>
        <dbReference type="PROSITE" id="PS50006"/>
    </source>
</evidence>
<name>A0A285VWS2_9MICO</name>
<accession>A0A285VWS2</accession>
<dbReference type="CDD" id="cd00060">
    <property type="entry name" value="FHA"/>
    <property type="match status" value="1"/>
</dbReference>
<dbReference type="EMBL" id="OBQK01000030">
    <property type="protein sequence ID" value="SOC58337.1"/>
    <property type="molecule type" value="Genomic_DNA"/>
</dbReference>
<feature type="domain" description="FHA" evidence="3">
    <location>
        <begin position="217"/>
        <end position="270"/>
    </location>
</feature>
<dbReference type="Pfam" id="PF00498">
    <property type="entry name" value="FHA"/>
    <property type="match status" value="1"/>
</dbReference>